<dbReference type="AlphaFoldDB" id="A0AAW1CRL6"/>
<keyword evidence="5" id="KW-1185">Reference proteome</keyword>
<dbReference type="EMBL" id="JAPXFL010000009">
    <property type="protein sequence ID" value="KAK9501244.1"/>
    <property type="molecule type" value="Genomic_DNA"/>
</dbReference>
<dbReference type="InterPro" id="IPR002110">
    <property type="entry name" value="Ankyrin_rpt"/>
</dbReference>
<dbReference type="PANTHER" id="PTHR24173:SF74">
    <property type="entry name" value="ANKYRIN REPEAT DOMAIN-CONTAINING PROTEIN 16"/>
    <property type="match status" value="1"/>
</dbReference>
<comment type="caution">
    <text evidence="4">The sequence shown here is derived from an EMBL/GenBank/DDBJ whole genome shotgun (WGS) entry which is preliminary data.</text>
</comment>
<dbReference type="Pfam" id="PF12796">
    <property type="entry name" value="Ank_2"/>
    <property type="match status" value="1"/>
</dbReference>
<dbReference type="SUPFAM" id="SSF48403">
    <property type="entry name" value="Ankyrin repeat"/>
    <property type="match status" value="1"/>
</dbReference>
<organism evidence="4 5">
    <name type="scientific">Rhynocoris fuscipes</name>
    <dbReference type="NCBI Taxonomy" id="488301"/>
    <lineage>
        <taxon>Eukaryota</taxon>
        <taxon>Metazoa</taxon>
        <taxon>Ecdysozoa</taxon>
        <taxon>Arthropoda</taxon>
        <taxon>Hexapoda</taxon>
        <taxon>Insecta</taxon>
        <taxon>Pterygota</taxon>
        <taxon>Neoptera</taxon>
        <taxon>Paraneoptera</taxon>
        <taxon>Hemiptera</taxon>
        <taxon>Heteroptera</taxon>
        <taxon>Panheteroptera</taxon>
        <taxon>Cimicomorpha</taxon>
        <taxon>Reduviidae</taxon>
        <taxon>Harpactorinae</taxon>
        <taxon>Harpactorini</taxon>
        <taxon>Rhynocoris</taxon>
    </lineage>
</organism>
<dbReference type="PANTHER" id="PTHR24173">
    <property type="entry name" value="ANKYRIN REPEAT CONTAINING"/>
    <property type="match status" value="1"/>
</dbReference>
<dbReference type="SMART" id="SM00248">
    <property type="entry name" value="ANK"/>
    <property type="match status" value="3"/>
</dbReference>
<proteinExistence type="predicted"/>
<accession>A0AAW1CRL6</accession>
<evidence type="ECO:0000256" key="3">
    <source>
        <dbReference type="PROSITE-ProRule" id="PRU00023"/>
    </source>
</evidence>
<dbReference type="Proteomes" id="UP001461498">
    <property type="component" value="Unassembled WGS sequence"/>
</dbReference>
<evidence type="ECO:0000313" key="4">
    <source>
        <dbReference type="EMBL" id="KAK9501244.1"/>
    </source>
</evidence>
<evidence type="ECO:0000256" key="2">
    <source>
        <dbReference type="ARBA" id="ARBA00023043"/>
    </source>
</evidence>
<gene>
    <name evidence="4" type="ORF">O3M35_011989</name>
</gene>
<keyword evidence="2 3" id="KW-0040">ANK repeat</keyword>
<evidence type="ECO:0000313" key="5">
    <source>
        <dbReference type="Proteomes" id="UP001461498"/>
    </source>
</evidence>
<sequence length="168" mass="18868">MQATRLGNFAATRILLKSGSNPNCKIFPSLQTPLMLACFNGSTDIVNILEKHGADWSLKDICGQNALHYAVSNSQLETLKMAMNGGCDVNSRDNYNWTPLMRAAILGASDGVLSELLEHGANIELRDEYDRTCIEMARLFNNNNFILFITKRDELQIEQDFLQDKHQT</sequence>
<feature type="repeat" description="ANK" evidence="3">
    <location>
        <begin position="29"/>
        <end position="61"/>
    </location>
</feature>
<protein>
    <submittedName>
        <fullName evidence="4">Uncharacterized protein</fullName>
    </submittedName>
</protein>
<evidence type="ECO:0000256" key="1">
    <source>
        <dbReference type="ARBA" id="ARBA00022737"/>
    </source>
</evidence>
<feature type="repeat" description="ANK" evidence="3">
    <location>
        <begin position="95"/>
        <end position="128"/>
    </location>
</feature>
<dbReference type="PROSITE" id="PS50088">
    <property type="entry name" value="ANK_REPEAT"/>
    <property type="match status" value="3"/>
</dbReference>
<dbReference type="InterPro" id="IPR036770">
    <property type="entry name" value="Ankyrin_rpt-contain_sf"/>
</dbReference>
<name>A0AAW1CRL6_9HEMI</name>
<dbReference type="Gene3D" id="1.25.40.20">
    <property type="entry name" value="Ankyrin repeat-containing domain"/>
    <property type="match status" value="1"/>
</dbReference>
<reference evidence="4 5" key="1">
    <citation type="submission" date="2022-12" db="EMBL/GenBank/DDBJ databases">
        <title>Chromosome-level genome assembly of true bugs.</title>
        <authorList>
            <person name="Ma L."/>
            <person name="Li H."/>
        </authorList>
    </citation>
    <scope>NUCLEOTIDE SEQUENCE [LARGE SCALE GENOMIC DNA]</scope>
    <source>
        <strain evidence="4">Lab_2022b</strain>
    </source>
</reference>
<feature type="repeat" description="ANK" evidence="3">
    <location>
        <begin position="62"/>
        <end position="94"/>
    </location>
</feature>
<dbReference type="PROSITE" id="PS50297">
    <property type="entry name" value="ANK_REP_REGION"/>
    <property type="match status" value="3"/>
</dbReference>
<keyword evidence="1" id="KW-0677">Repeat</keyword>